<reference evidence="1 2" key="1">
    <citation type="journal article" date="2019" name="Appl. Microbiol. Biotechnol.">
        <title>Genome sequence of Isaria javanica and comparative genome analysis insights into family S53 peptidase evolution in fungal entomopathogens.</title>
        <authorList>
            <person name="Lin R."/>
            <person name="Zhang X."/>
            <person name="Xin B."/>
            <person name="Zou M."/>
            <person name="Gao Y."/>
            <person name="Qin F."/>
            <person name="Hu Q."/>
            <person name="Xie B."/>
            <person name="Cheng X."/>
        </authorList>
    </citation>
    <scope>NUCLEOTIDE SEQUENCE [LARGE SCALE GENOMIC DNA]</scope>
    <source>
        <strain evidence="1 2">IJ1G</strain>
    </source>
</reference>
<keyword evidence="2" id="KW-1185">Reference proteome</keyword>
<proteinExistence type="predicted"/>
<dbReference type="Proteomes" id="UP000315783">
    <property type="component" value="Unassembled WGS sequence"/>
</dbReference>
<dbReference type="AlphaFoldDB" id="A0A545VBV3"/>
<evidence type="ECO:0000313" key="1">
    <source>
        <dbReference type="EMBL" id="TQV99197.1"/>
    </source>
</evidence>
<protein>
    <submittedName>
        <fullName evidence="1">Uncharacterized protein</fullName>
    </submittedName>
</protein>
<sequence>MPKLMGNSWQSSAREHALQYCTDVAMVSRVSLANIGTVLPMPREQVPFDNQTFCRGISAEYRHSFFEKAAAADHGTAQTLHYAKANLSLEVSLGIDSISIVLSIVTILNWTGRWQLLFNHHVGTVCQ</sequence>
<name>A0A545VBV3_9HYPO</name>
<dbReference type="EMBL" id="SPUK01000002">
    <property type="protein sequence ID" value="TQV99197.1"/>
    <property type="molecule type" value="Genomic_DNA"/>
</dbReference>
<evidence type="ECO:0000313" key="2">
    <source>
        <dbReference type="Proteomes" id="UP000315783"/>
    </source>
</evidence>
<accession>A0A545VBV3</accession>
<organism evidence="1 2">
    <name type="scientific">Cordyceps javanica</name>
    <dbReference type="NCBI Taxonomy" id="43265"/>
    <lineage>
        <taxon>Eukaryota</taxon>
        <taxon>Fungi</taxon>
        <taxon>Dikarya</taxon>
        <taxon>Ascomycota</taxon>
        <taxon>Pezizomycotina</taxon>
        <taxon>Sordariomycetes</taxon>
        <taxon>Hypocreomycetidae</taxon>
        <taxon>Hypocreales</taxon>
        <taxon>Cordycipitaceae</taxon>
        <taxon>Cordyceps</taxon>
    </lineage>
</organism>
<gene>
    <name evidence="1" type="ORF">IF1G_01412</name>
</gene>
<comment type="caution">
    <text evidence="1">The sequence shown here is derived from an EMBL/GenBank/DDBJ whole genome shotgun (WGS) entry which is preliminary data.</text>
</comment>